<geneLocation type="mitochondrion" evidence="2"/>
<sequence length="378" mass="41456">MIHKKGGRIRTYGRPAPDLLGWVAGLAPLVASVPETDALRYPALKNLQTHPALRHVNCRLKSGNTWLVFCNVIRTVELQLHCNGDLRLKGVLGKCPTGLDRPTAEMPLLGPVSLSEPKRRKGLAPVMLPHRLQSVGALISHSPMKDNDSLVKLGYEFGFLGEEERPILANSEFLLTQEGFAGTSNKVHVRLHSKATWSSLPTADSIPVFYPTALTLEPVTLVAVIASSTGYESKGVKAFLLRWGLRTLFSVVLEYAYVTSSIKSKSGYSPSGKTEEKWDIAKLSIPLEISIPIEWTDVCFKKLAIELTAIEFLTAAKDKKDVTGVKVRRVTALVVVAALGTDSFPGLNARGAGSYSSKRRDNSSRRTKSSWRKEAREI</sequence>
<evidence type="ECO:0000256" key="1">
    <source>
        <dbReference type="SAM" id="MobiDB-lite"/>
    </source>
</evidence>
<reference evidence="2" key="1">
    <citation type="submission" date="2019-11" db="EMBL/GenBank/DDBJ databases">
        <authorList>
            <person name="Liu Y."/>
            <person name="Hou J."/>
            <person name="Li T.-Q."/>
            <person name="Guan C.-H."/>
            <person name="Wu X."/>
            <person name="Wu H.-Z."/>
            <person name="Ling F."/>
            <person name="Zhang R."/>
            <person name="Shi X.-G."/>
            <person name="Ren J.-P."/>
            <person name="Chen E.-F."/>
            <person name="Sun J.-M."/>
        </authorList>
    </citation>
    <scope>NUCLEOTIDE SEQUENCE</scope>
    <source>
        <strain evidence="2">Adult_tree_wgs_1</strain>
        <tissue evidence="2">Leaves</tissue>
    </source>
</reference>
<dbReference type="OrthoDB" id="1613767at2759"/>
<keyword evidence="3" id="KW-1185">Reference proteome</keyword>
<name>A0A834L5Z5_RHOSS</name>
<feature type="region of interest" description="Disordered" evidence="1">
    <location>
        <begin position="350"/>
        <end position="378"/>
    </location>
</feature>
<gene>
    <name evidence="2" type="ORF">RHSIM_RhsimMtG0005300</name>
</gene>
<dbReference type="EMBL" id="WJXA01000014">
    <property type="protein sequence ID" value="KAF7117281.1"/>
    <property type="molecule type" value="Genomic_DNA"/>
</dbReference>
<evidence type="ECO:0000313" key="3">
    <source>
        <dbReference type="Proteomes" id="UP000626092"/>
    </source>
</evidence>
<keyword evidence="2" id="KW-0496">Mitochondrion</keyword>
<evidence type="ECO:0000313" key="2">
    <source>
        <dbReference type="EMBL" id="KAF7117281.1"/>
    </source>
</evidence>
<protein>
    <submittedName>
        <fullName evidence="2">Uncharacterized protein</fullName>
    </submittedName>
</protein>
<dbReference type="Proteomes" id="UP000626092">
    <property type="component" value="Unassembled WGS sequence"/>
</dbReference>
<proteinExistence type="predicted"/>
<accession>A0A834L5Z5</accession>
<organism evidence="2 3">
    <name type="scientific">Rhododendron simsii</name>
    <name type="common">Sims's rhododendron</name>
    <dbReference type="NCBI Taxonomy" id="118357"/>
    <lineage>
        <taxon>Eukaryota</taxon>
        <taxon>Viridiplantae</taxon>
        <taxon>Streptophyta</taxon>
        <taxon>Embryophyta</taxon>
        <taxon>Tracheophyta</taxon>
        <taxon>Spermatophyta</taxon>
        <taxon>Magnoliopsida</taxon>
        <taxon>eudicotyledons</taxon>
        <taxon>Gunneridae</taxon>
        <taxon>Pentapetalae</taxon>
        <taxon>asterids</taxon>
        <taxon>Ericales</taxon>
        <taxon>Ericaceae</taxon>
        <taxon>Ericoideae</taxon>
        <taxon>Rhodoreae</taxon>
        <taxon>Rhododendron</taxon>
    </lineage>
</organism>
<comment type="caution">
    <text evidence="2">The sequence shown here is derived from an EMBL/GenBank/DDBJ whole genome shotgun (WGS) entry which is preliminary data.</text>
</comment>
<dbReference type="AlphaFoldDB" id="A0A834L5Z5"/>